<dbReference type="PANTHER" id="PTHR43707:SF1">
    <property type="entry name" value="HISTIDINE--TRNA LIGASE, MITOCHONDRIAL-RELATED"/>
    <property type="match status" value="1"/>
</dbReference>
<dbReference type="Gene3D" id="3.30.930.10">
    <property type="entry name" value="Bira Bifunctional Protein, Domain 2"/>
    <property type="match status" value="1"/>
</dbReference>
<dbReference type="InterPro" id="IPR036621">
    <property type="entry name" value="Anticodon-bd_dom_sf"/>
</dbReference>
<dbReference type="EMBL" id="CP066690">
    <property type="protein sequence ID" value="QQG44993.1"/>
    <property type="molecule type" value="Genomic_DNA"/>
</dbReference>
<dbReference type="PANTHER" id="PTHR43707">
    <property type="entry name" value="HISTIDYL-TRNA SYNTHETASE"/>
    <property type="match status" value="1"/>
</dbReference>
<keyword evidence="3" id="KW-0547">Nucleotide-binding</keyword>
<evidence type="ECO:0000256" key="5">
    <source>
        <dbReference type="ARBA" id="ARBA00030619"/>
    </source>
</evidence>
<keyword evidence="4" id="KW-0030">Aminoacyl-tRNA synthetase</keyword>
<feature type="domain" description="Anticodon-binding" evidence="8">
    <location>
        <begin position="359"/>
        <end position="432"/>
    </location>
</feature>
<dbReference type="GO" id="GO:0006427">
    <property type="term" value="P:histidyl-tRNA aminoacylation"/>
    <property type="evidence" value="ECO:0007669"/>
    <property type="project" value="TreeGrafter"/>
</dbReference>
<gene>
    <name evidence="10" type="ORF">HYW89_03235</name>
</gene>
<dbReference type="SUPFAM" id="SSF55681">
    <property type="entry name" value="Class II aaRS and biotin synthetases"/>
    <property type="match status" value="1"/>
</dbReference>
<sequence>MPKTKLVLKELIANLDSVPQYEQFLEKLRKSLRSLAEFYGFEPMATAPFEDVRVFYPLMKAGFFEERIPVICKMRTGSEVLLRPSGALGAVRAYTTHKLSELPSPLKVSFSGDSFFQAQKRDEKITSLKECGLVMIGEEGPVAEAEIIQVIWKSLGGIGMDMKNLQVRLNATGCQICRPYFRSAFGTYFRSRAQRLCKNCKRFFKRTPTKILVCEDEKCKIVSRSAPPVLDFLCALCKKHLKGLLEFLDEVSVPYFLDPKLFREGSWFNSFIFEVVAVKDLNELNKNGGDAGWVLAEGGLLSRAAEALSGKKLDVAAGVISLEAVYGLLSAESGLVGIEKPKVFLAHLGELAKRRGLFLLEGLRAGGIEVRESLGRDAIKSQLKVAERLEAEIALILGQKEALDNTIIVREVASGAQETIPQEKLVEFLKKKLKK</sequence>
<accession>A0A7T5RIX9</accession>
<evidence type="ECO:0000256" key="7">
    <source>
        <dbReference type="PIRSR" id="PIRSR001549-1"/>
    </source>
</evidence>
<keyword evidence="4" id="KW-0436">Ligase</keyword>
<dbReference type="Pfam" id="PF13393">
    <property type="entry name" value="tRNA-synt_His"/>
    <property type="match status" value="1"/>
</dbReference>
<evidence type="ECO:0000313" key="11">
    <source>
        <dbReference type="Proteomes" id="UP000595618"/>
    </source>
</evidence>
<organism evidence="10 11">
    <name type="scientific">Candidatus Sungiibacteriota bacterium</name>
    <dbReference type="NCBI Taxonomy" id="2750080"/>
    <lineage>
        <taxon>Bacteria</taxon>
        <taxon>Candidatus Sungiibacteriota</taxon>
    </lineage>
</organism>
<proteinExistence type="inferred from homology"/>
<dbReference type="EC" id="6.1.1.21" evidence="2"/>
<name>A0A7T5RIX9_9BACT</name>
<dbReference type="GO" id="GO:0016757">
    <property type="term" value="F:glycosyltransferase activity"/>
    <property type="evidence" value="ECO:0007669"/>
    <property type="project" value="UniProtKB-KW"/>
</dbReference>
<dbReference type="GO" id="GO:0000166">
    <property type="term" value="F:nucleotide binding"/>
    <property type="evidence" value="ECO:0007669"/>
    <property type="project" value="UniProtKB-KW"/>
</dbReference>
<protein>
    <recommendedName>
        <fullName evidence="2">histidine--tRNA ligase</fullName>
        <ecNumber evidence="2">6.1.1.21</ecNumber>
    </recommendedName>
    <alternativeName>
        <fullName evidence="5">Histidyl-tRNA synthetase</fullName>
    </alternativeName>
</protein>
<dbReference type="GO" id="GO:0004821">
    <property type="term" value="F:histidine-tRNA ligase activity"/>
    <property type="evidence" value="ECO:0007669"/>
    <property type="project" value="UniProtKB-EC"/>
</dbReference>
<evidence type="ECO:0000256" key="1">
    <source>
        <dbReference type="ARBA" id="ARBA00008226"/>
    </source>
</evidence>
<evidence type="ECO:0000256" key="2">
    <source>
        <dbReference type="ARBA" id="ARBA00012815"/>
    </source>
</evidence>
<dbReference type="InterPro" id="IPR045864">
    <property type="entry name" value="aa-tRNA-synth_II/BPL/LPL"/>
</dbReference>
<dbReference type="SUPFAM" id="SSF52954">
    <property type="entry name" value="Class II aaRS ABD-related"/>
    <property type="match status" value="1"/>
</dbReference>
<dbReference type="Pfam" id="PF03129">
    <property type="entry name" value="HGTP_anticodon"/>
    <property type="match status" value="1"/>
</dbReference>
<evidence type="ECO:0000259" key="9">
    <source>
        <dbReference type="Pfam" id="PF13393"/>
    </source>
</evidence>
<dbReference type="InterPro" id="IPR004516">
    <property type="entry name" value="HisRS/HisZ"/>
</dbReference>
<dbReference type="InterPro" id="IPR004154">
    <property type="entry name" value="Anticodon-bd"/>
</dbReference>
<dbReference type="AlphaFoldDB" id="A0A7T5RIX9"/>
<evidence type="ECO:0000256" key="6">
    <source>
        <dbReference type="ARBA" id="ARBA00047639"/>
    </source>
</evidence>
<reference evidence="10 11" key="1">
    <citation type="submission" date="2020-07" db="EMBL/GenBank/DDBJ databases">
        <title>Huge and variable diversity of episymbiotic CPR bacteria and DPANN archaea in groundwater ecosystems.</title>
        <authorList>
            <person name="He C.Y."/>
            <person name="Keren R."/>
            <person name="Whittaker M."/>
            <person name="Farag I.F."/>
            <person name="Doudna J."/>
            <person name="Cate J.H.D."/>
            <person name="Banfield J.F."/>
        </authorList>
    </citation>
    <scope>NUCLEOTIDE SEQUENCE [LARGE SCALE GENOMIC DNA]</scope>
    <source>
        <strain evidence="10">NC_groundwater_541_Ag_S-0.1um_46_50</strain>
    </source>
</reference>
<dbReference type="PIRSF" id="PIRSF001549">
    <property type="entry name" value="His-tRNA_synth"/>
    <property type="match status" value="1"/>
</dbReference>
<dbReference type="Gene3D" id="3.40.50.800">
    <property type="entry name" value="Anticodon-binding domain"/>
    <property type="match status" value="1"/>
</dbReference>
<evidence type="ECO:0000313" key="10">
    <source>
        <dbReference type="EMBL" id="QQG44993.1"/>
    </source>
</evidence>
<dbReference type="GO" id="GO:0005737">
    <property type="term" value="C:cytoplasm"/>
    <property type="evidence" value="ECO:0007669"/>
    <property type="project" value="InterPro"/>
</dbReference>
<evidence type="ECO:0000256" key="3">
    <source>
        <dbReference type="ARBA" id="ARBA00022741"/>
    </source>
</evidence>
<keyword evidence="10" id="KW-0328">Glycosyltransferase</keyword>
<comment type="catalytic activity">
    <reaction evidence="6">
        <text>tRNA(His) + L-histidine + ATP = L-histidyl-tRNA(His) + AMP + diphosphate + H(+)</text>
        <dbReference type="Rhea" id="RHEA:17313"/>
        <dbReference type="Rhea" id="RHEA-COMP:9665"/>
        <dbReference type="Rhea" id="RHEA-COMP:9689"/>
        <dbReference type="ChEBI" id="CHEBI:15378"/>
        <dbReference type="ChEBI" id="CHEBI:30616"/>
        <dbReference type="ChEBI" id="CHEBI:33019"/>
        <dbReference type="ChEBI" id="CHEBI:57595"/>
        <dbReference type="ChEBI" id="CHEBI:78442"/>
        <dbReference type="ChEBI" id="CHEBI:78527"/>
        <dbReference type="ChEBI" id="CHEBI:456215"/>
        <dbReference type="EC" id="6.1.1.21"/>
    </reaction>
</comment>
<comment type="similarity">
    <text evidence="1">Belongs to the class-II aminoacyl-tRNA synthetase family.</text>
</comment>
<evidence type="ECO:0000256" key="4">
    <source>
        <dbReference type="ARBA" id="ARBA00023146"/>
    </source>
</evidence>
<feature type="domain" description="Class II Histidinyl-tRNA synthetase (HisRS)-like catalytic core" evidence="9">
    <location>
        <begin position="18"/>
        <end position="167"/>
    </location>
</feature>
<dbReference type="InterPro" id="IPR041715">
    <property type="entry name" value="HisRS-like_core"/>
</dbReference>
<dbReference type="Proteomes" id="UP000595618">
    <property type="component" value="Chromosome"/>
</dbReference>
<feature type="binding site" evidence="7">
    <location>
        <position position="263"/>
    </location>
    <ligand>
        <name>L-histidine</name>
        <dbReference type="ChEBI" id="CHEBI:57595"/>
    </ligand>
</feature>
<keyword evidence="10" id="KW-0808">Transferase</keyword>
<evidence type="ECO:0000259" key="8">
    <source>
        <dbReference type="Pfam" id="PF03129"/>
    </source>
</evidence>